<keyword evidence="1" id="KW-0472">Membrane</keyword>
<dbReference type="PANTHER" id="PTHR30336:SF4">
    <property type="entry name" value="ENVELOPE BIOGENESIS FACTOR ELYC"/>
    <property type="match status" value="1"/>
</dbReference>
<name>A0ABV1EEC5_9FIRM</name>
<keyword evidence="4" id="KW-1185">Reference proteome</keyword>
<dbReference type="Gene3D" id="3.40.50.620">
    <property type="entry name" value="HUPs"/>
    <property type="match status" value="1"/>
</dbReference>
<organism evidence="3 4">
    <name type="scientific">Coprococcus ammoniilyticus</name>
    <dbReference type="NCBI Taxonomy" id="2981785"/>
    <lineage>
        <taxon>Bacteria</taxon>
        <taxon>Bacillati</taxon>
        <taxon>Bacillota</taxon>
        <taxon>Clostridia</taxon>
        <taxon>Lachnospirales</taxon>
        <taxon>Lachnospiraceae</taxon>
        <taxon>Coprococcus</taxon>
    </lineage>
</organism>
<feature type="transmembrane region" description="Helical" evidence="1">
    <location>
        <begin position="74"/>
        <end position="95"/>
    </location>
</feature>
<evidence type="ECO:0000256" key="1">
    <source>
        <dbReference type="SAM" id="Phobius"/>
    </source>
</evidence>
<feature type="domain" description="DUF218" evidence="2">
    <location>
        <begin position="110"/>
        <end position="252"/>
    </location>
</feature>
<dbReference type="InterPro" id="IPR014743">
    <property type="entry name" value="Cl-channel_core"/>
</dbReference>
<dbReference type="PANTHER" id="PTHR30336">
    <property type="entry name" value="INNER MEMBRANE PROTEIN, PROBABLE PERMEASE"/>
    <property type="match status" value="1"/>
</dbReference>
<sequence length="259" mass="29184">MQGKLKKLWLRIVLFIAGFAGVFIFLYPFVTKGIKNIGNLTGVVLGICLILYAAWFHRVNRRVKKWMTRTAGKVICGIVLLIVLVAVGFAAAGTICMIRASKSAPKDETVMIVLGCGVNGDRPSLMLTERLDAAYDYLNTHEEVVCILSGGQGKGENISEAECMYRYLTEKGIAQDRLYKEDRSTSTRENLLYSKKIIEEKNLDPQVIIVTNEFHEYRASVIAEHTGIKPSAVCGKTAWWLLPTYYLRELYGIVFEWIF</sequence>
<accession>A0ABV1EEC5</accession>
<dbReference type="SUPFAM" id="SSF81340">
    <property type="entry name" value="Clc chloride channel"/>
    <property type="match status" value="1"/>
</dbReference>
<evidence type="ECO:0000259" key="2">
    <source>
        <dbReference type="Pfam" id="PF02698"/>
    </source>
</evidence>
<protein>
    <submittedName>
        <fullName evidence="3">YdcF family protein</fullName>
    </submittedName>
</protein>
<feature type="transmembrane region" description="Helical" evidence="1">
    <location>
        <begin position="12"/>
        <end position="30"/>
    </location>
</feature>
<dbReference type="Proteomes" id="UP001482186">
    <property type="component" value="Unassembled WGS sequence"/>
</dbReference>
<reference evidence="3 4" key="1">
    <citation type="submission" date="2024-04" db="EMBL/GenBank/DDBJ databases">
        <title>Human intestinal bacterial collection.</title>
        <authorList>
            <person name="Pauvert C."/>
            <person name="Hitch T.C.A."/>
            <person name="Clavel T."/>
        </authorList>
    </citation>
    <scope>NUCLEOTIDE SEQUENCE [LARGE SCALE GENOMIC DNA]</scope>
    <source>
        <strain evidence="3 4">CLA-AA-H141</strain>
    </source>
</reference>
<dbReference type="InterPro" id="IPR051599">
    <property type="entry name" value="Cell_Envelope_Assoc"/>
</dbReference>
<dbReference type="CDD" id="cd06259">
    <property type="entry name" value="YdcF-like"/>
    <property type="match status" value="1"/>
</dbReference>
<keyword evidence="1" id="KW-0812">Transmembrane</keyword>
<comment type="caution">
    <text evidence="3">The sequence shown here is derived from an EMBL/GenBank/DDBJ whole genome shotgun (WGS) entry which is preliminary data.</text>
</comment>
<dbReference type="InterPro" id="IPR014729">
    <property type="entry name" value="Rossmann-like_a/b/a_fold"/>
</dbReference>
<dbReference type="EMBL" id="JBBNFM010000001">
    <property type="protein sequence ID" value="MEQ2452923.1"/>
    <property type="molecule type" value="Genomic_DNA"/>
</dbReference>
<evidence type="ECO:0000313" key="4">
    <source>
        <dbReference type="Proteomes" id="UP001482186"/>
    </source>
</evidence>
<proteinExistence type="predicted"/>
<evidence type="ECO:0000313" key="3">
    <source>
        <dbReference type="EMBL" id="MEQ2452923.1"/>
    </source>
</evidence>
<keyword evidence="1" id="KW-1133">Transmembrane helix</keyword>
<gene>
    <name evidence="3" type="ORF">AAAT04_02515</name>
</gene>
<feature type="transmembrane region" description="Helical" evidence="1">
    <location>
        <begin position="36"/>
        <end position="54"/>
    </location>
</feature>
<dbReference type="Pfam" id="PF02698">
    <property type="entry name" value="DUF218"/>
    <property type="match status" value="1"/>
</dbReference>
<dbReference type="InterPro" id="IPR003848">
    <property type="entry name" value="DUF218"/>
</dbReference>